<reference evidence="2" key="1">
    <citation type="submission" date="2018-10" db="EMBL/GenBank/DDBJ databases">
        <title>Hidden diversity of soil giant viruses.</title>
        <authorList>
            <person name="Schulz F."/>
            <person name="Alteio L."/>
            <person name="Goudeau D."/>
            <person name="Ryan E.M."/>
            <person name="Malmstrom R.R."/>
            <person name="Blanchard J."/>
            <person name="Woyke T."/>
        </authorList>
    </citation>
    <scope>NUCLEOTIDE SEQUENCE</scope>
    <source>
        <strain evidence="2">TEV1</strain>
    </source>
</reference>
<organism evidence="2">
    <name type="scientific">Terrestrivirus sp</name>
    <dbReference type="NCBI Taxonomy" id="2487775"/>
    <lineage>
        <taxon>Viruses</taxon>
        <taxon>Varidnaviria</taxon>
        <taxon>Bamfordvirae</taxon>
        <taxon>Nucleocytoviricota</taxon>
        <taxon>Megaviricetes</taxon>
        <taxon>Imitervirales</taxon>
        <taxon>Mimiviridae</taxon>
        <taxon>Klosneuvirinae</taxon>
    </lineage>
</organism>
<sequence length="210" mass="25076">MIIILCYYYIEHNYHVIIKYCHNIINSNFNCFIFCLIYLIFCHIIDIFRNMKNLSNNSTRMYEYDPEINNEEVLFIKADITSLIIICIIIYVVIYYIFVYKLYVFDQNIKTTSEMNKNNEYNMYLNSADVLLVVLILYGMYRINLLDIDITSKAFYYILLLAVPVIMIFPVVHLYNTMTHYVIKNTGITGMSYLDYVPFSTILVMQQQTR</sequence>
<evidence type="ECO:0000256" key="1">
    <source>
        <dbReference type="SAM" id="Phobius"/>
    </source>
</evidence>
<feature type="transmembrane region" description="Helical" evidence="1">
    <location>
        <begin position="124"/>
        <end position="143"/>
    </location>
</feature>
<feature type="transmembrane region" description="Helical" evidence="1">
    <location>
        <begin position="80"/>
        <end position="103"/>
    </location>
</feature>
<proteinExistence type="predicted"/>
<keyword evidence="1" id="KW-0472">Membrane</keyword>
<protein>
    <submittedName>
        <fullName evidence="2">Uncharacterized protein</fullName>
    </submittedName>
</protein>
<dbReference type="EMBL" id="MK071980">
    <property type="protein sequence ID" value="AYV75629.1"/>
    <property type="molecule type" value="Genomic_DNA"/>
</dbReference>
<keyword evidence="1" id="KW-0812">Transmembrane</keyword>
<gene>
    <name evidence="2" type="ORF">Terrestrivirus2_137</name>
</gene>
<evidence type="ECO:0000313" key="2">
    <source>
        <dbReference type="EMBL" id="AYV75629.1"/>
    </source>
</evidence>
<name>A0A3G4ZQB0_9VIRU</name>
<accession>A0A3G4ZQB0</accession>
<feature type="transmembrane region" description="Helical" evidence="1">
    <location>
        <begin position="155"/>
        <end position="175"/>
    </location>
</feature>
<feature type="transmembrane region" description="Helical" evidence="1">
    <location>
        <begin position="29"/>
        <end position="48"/>
    </location>
</feature>
<keyword evidence="1" id="KW-1133">Transmembrane helix</keyword>